<reference evidence="1" key="1">
    <citation type="submission" date="2018-05" db="EMBL/GenBank/DDBJ databases">
        <authorList>
            <person name="Lanie J.A."/>
            <person name="Ng W.-L."/>
            <person name="Kazmierczak K.M."/>
            <person name="Andrzejewski T.M."/>
            <person name="Davidsen T.M."/>
            <person name="Wayne K.J."/>
            <person name="Tettelin H."/>
            <person name="Glass J.I."/>
            <person name="Rusch D."/>
            <person name="Podicherti R."/>
            <person name="Tsui H.-C.T."/>
            <person name="Winkler M.E."/>
        </authorList>
    </citation>
    <scope>NUCLEOTIDE SEQUENCE</scope>
</reference>
<dbReference type="AlphaFoldDB" id="A0A382R0K2"/>
<protein>
    <recommendedName>
        <fullName evidence="2">LPS export ABC transporter periplasmic protein LptC</fullName>
    </recommendedName>
</protein>
<evidence type="ECO:0000313" key="1">
    <source>
        <dbReference type="EMBL" id="SVC90608.1"/>
    </source>
</evidence>
<gene>
    <name evidence="1" type="ORF">METZ01_LOCUS343462</name>
</gene>
<sequence length="182" mass="20476">MPTKHLETTMSADRPQLIERWRIRRQTSADQMRAEASHRRKVDALKWLLPATALALTSIIGWSWFNPSTTTFHIDYSPQDFELSGQDEMRNPQFFGVDNQKQRYTITAEAAMRSAAGNEQVFLIKPAADITVEKGDWLALNADQGIYDRNTQILALSGAVSLYADNGFEMHTDKAQVDLGSG</sequence>
<proteinExistence type="predicted"/>
<accession>A0A382R0K2</accession>
<name>A0A382R0K2_9ZZZZ</name>
<feature type="non-terminal residue" evidence="1">
    <location>
        <position position="182"/>
    </location>
</feature>
<organism evidence="1">
    <name type="scientific">marine metagenome</name>
    <dbReference type="NCBI Taxonomy" id="408172"/>
    <lineage>
        <taxon>unclassified sequences</taxon>
        <taxon>metagenomes</taxon>
        <taxon>ecological metagenomes</taxon>
    </lineage>
</organism>
<dbReference type="EMBL" id="UINC01117876">
    <property type="protein sequence ID" value="SVC90608.1"/>
    <property type="molecule type" value="Genomic_DNA"/>
</dbReference>
<evidence type="ECO:0008006" key="2">
    <source>
        <dbReference type="Google" id="ProtNLM"/>
    </source>
</evidence>